<evidence type="ECO:0000259" key="1">
    <source>
        <dbReference type="Pfam" id="PF21211"/>
    </source>
</evidence>
<evidence type="ECO:0000313" key="2">
    <source>
        <dbReference type="EMBL" id="AVQ24289.1"/>
    </source>
</evidence>
<protein>
    <submittedName>
        <fullName evidence="2">Hydrolase</fullName>
    </submittedName>
</protein>
<dbReference type="NCBIfam" id="TIGR01686">
    <property type="entry name" value="FkbH"/>
    <property type="match status" value="1"/>
</dbReference>
<dbReference type="InterPro" id="IPR010037">
    <property type="entry name" value="FkbH_domain"/>
</dbReference>
<dbReference type="Proteomes" id="UP000241472">
    <property type="component" value="Chromosome"/>
</dbReference>
<dbReference type="Pfam" id="PF21211">
    <property type="entry name" value="FkbH_N"/>
    <property type="match status" value="1"/>
</dbReference>
<dbReference type="InterPro" id="IPR010033">
    <property type="entry name" value="HAD_SF_ppase_IIIC"/>
</dbReference>
<sequence>MDFSCLEYPFDYEFLNRKKKSLKRELENQNIKFLEKKIAILGGSTTNEIKLNLELFLLKEGIKPIFFESEYNKYYEDAIFSKELEDFNPEIVYIHTTIKNLENFPSLSFSKEKNQSILENEIKKFKSIWNSLFSKFSCVIIQNNFEYPQYRLTGNSSVYLDGGNVKFINNLNNFFVKATEDYKNLYINDINYLSSLVGLEKWYDNFLWFNYKYALSFEAIPYLSHSVSSIIKGTYGKNKKAIAVDLDNTLWGGVIGDDGIAGIKIGKDNPIGEAHIEFQNYLKKLKELGIVLTVASKNDEENAIEGLEYNNMLLHKNDFLVIKANWEPKSNNILESANEINIGVDSFVFLDDNPVERELVKNQLQGVAVPNIDNKVENYQNIVDRNNYFEFLSVSEEDLQRLKYYEDNQSREREKLNYENYQEYLKSLDMLAEIQEAKDIYLERIHQLINKTNQFNLTTKRYTKAEVEEVFHDENSVLLYGRLQDKFGDNGLVSIIIGEKENKVLNIPLWIMSCRVLKRDMEKAMLDSLVEICKTKDIEKIVGKYIPSSKNSMVKNHYIDLGFKLIEDNDNITTWELDVCEYKNKNEIIKIGEY</sequence>
<dbReference type="InterPro" id="IPR036412">
    <property type="entry name" value="HAD-like_sf"/>
</dbReference>
<accession>A0AAD0MQ15</accession>
<feature type="domain" description="BF1531-like N-terminal" evidence="1">
    <location>
        <begin position="37"/>
        <end position="232"/>
    </location>
</feature>
<dbReference type="GO" id="GO:0016787">
    <property type="term" value="F:hydrolase activity"/>
    <property type="evidence" value="ECO:0007669"/>
    <property type="project" value="UniProtKB-KW"/>
</dbReference>
<dbReference type="SUPFAM" id="SSF56784">
    <property type="entry name" value="HAD-like"/>
    <property type="match status" value="1"/>
</dbReference>
<proteinExistence type="predicted"/>
<gene>
    <name evidence="2" type="ORF">C4N17_00365</name>
</gene>
<name>A0AAD0MQ15_9FUSO</name>
<organism evidence="2 3">
    <name type="scientific">Fusobacterium periodonticum</name>
    <dbReference type="NCBI Taxonomy" id="860"/>
    <lineage>
        <taxon>Bacteria</taxon>
        <taxon>Fusobacteriati</taxon>
        <taxon>Fusobacteriota</taxon>
        <taxon>Fusobacteriia</taxon>
        <taxon>Fusobacteriales</taxon>
        <taxon>Fusobacteriaceae</taxon>
        <taxon>Fusobacterium</taxon>
    </lineage>
</organism>
<dbReference type="KEGG" id="fpei:C4N17_00365"/>
<dbReference type="EMBL" id="CP028108">
    <property type="protein sequence ID" value="AVQ24289.1"/>
    <property type="molecule type" value="Genomic_DNA"/>
</dbReference>
<evidence type="ECO:0000313" key="3">
    <source>
        <dbReference type="Proteomes" id="UP000241472"/>
    </source>
</evidence>
<dbReference type="NCBIfam" id="TIGR01681">
    <property type="entry name" value="HAD-SF-IIIC"/>
    <property type="match status" value="1"/>
</dbReference>
<dbReference type="InterPro" id="IPR049369">
    <property type="entry name" value="BF1531-like_N"/>
</dbReference>
<reference evidence="2 3" key="1">
    <citation type="submission" date="2018-03" db="EMBL/GenBank/DDBJ databases">
        <title>Complete Fusobacterium genomes using hybrid Minion sequencing.</title>
        <authorList>
            <person name="Slade D.J."/>
            <person name="Lahmers K."/>
        </authorList>
    </citation>
    <scope>NUCLEOTIDE SEQUENCE [LARGE SCALE GENOMIC DNA]</scope>
    <source>
        <strain evidence="2 3">2_1_31</strain>
    </source>
</reference>
<dbReference type="InterPro" id="IPR023214">
    <property type="entry name" value="HAD_sf"/>
</dbReference>
<dbReference type="Gene3D" id="3.40.50.1110">
    <property type="entry name" value="SGNH hydrolase"/>
    <property type="match status" value="1"/>
</dbReference>
<dbReference type="Gene3D" id="3.40.50.1000">
    <property type="entry name" value="HAD superfamily/HAD-like"/>
    <property type="match status" value="1"/>
</dbReference>
<dbReference type="AlphaFoldDB" id="A0AAD0MQ15"/>
<dbReference type="InterPro" id="IPR036514">
    <property type="entry name" value="SGNH_hydro_sf"/>
</dbReference>
<dbReference type="RefSeq" id="WP_008794192.1">
    <property type="nucleotide sequence ID" value="NZ_CABKNO010000002.1"/>
</dbReference>
<keyword evidence="2" id="KW-0378">Hydrolase</keyword>